<evidence type="ECO:0000256" key="5">
    <source>
        <dbReference type="ARBA" id="ARBA00022842"/>
    </source>
</evidence>
<comment type="cofactor">
    <cofactor evidence="1">
        <name>Mg(2+)</name>
        <dbReference type="ChEBI" id="CHEBI:18420"/>
    </cofactor>
</comment>
<comment type="caution">
    <text evidence="6">The sequence shown here is derived from an EMBL/GenBank/DDBJ whole genome shotgun (WGS) entry which is preliminary data.</text>
</comment>
<evidence type="ECO:0000313" key="7">
    <source>
        <dbReference type="EMBL" id="TII00969.1"/>
    </source>
</evidence>
<dbReference type="SUPFAM" id="SSF50324">
    <property type="entry name" value="Inorganic pyrophosphatase"/>
    <property type="match status" value="1"/>
</dbReference>
<dbReference type="InterPro" id="IPR036649">
    <property type="entry name" value="Pyrophosphatase_sf"/>
</dbReference>
<dbReference type="GO" id="GO:0005737">
    <property type="term" value="C:cytoplasm"/>
    <property type="evidence" value="ECO:0007669"/>
    <property type="project" value="InterPro"/>
</dbReference>
<dbReference type="GO" id="GO:0000287">
    <property type="term" value="F:magnesium ion binding"/>
    <property type="evidence" value="ECO:0007669"/>
    <property type="project" value="InterPro"/>
</dbReference>
<evidence type="ECO:0000313" key="8">
    <source>
        <dbReference type="Proteomes" id="UP000305165"/>
    </source>
</evidence>
<evidence type="ECO:0000256" key="4">
    <source>
        <dbReference type="ARBA" id="ARBA00022801"/>
    </source>
</evidence>
<evidence type="ECO:0000256" key="3">
    <source>
        <dbReference type="ARBA" id="ARBA00022723"/>
    </source>
</evidence>
<gene>
    <name evidence="7" type="ORF">FAJ39_01180</name>
    <name evidence="6" type="ORF">FAJ39_03410</name>
</gene>
<keyword evidence="3" id="KW-0479">Metal-binding</keyword>
<accession>A0A4V4RWJ4</accession>
<dbReference type="Pfam" id="PF00719">
    <property type="entry name" value="Pyrophosphatase"/>
    <property type="match status" value="1"/>
</dbReference>
<dbReference type="EMBL" id="SSXO01000001">
    <property type="protein sequence ID" value="TII00969.1"/>
    <property type="molecule type" value="Genomic_DNA"/>
</dbReference>
<keyword evidence="4" id="KW-0378">Hydrolase</keyword>
<evidence type="ECO:0000256" key="1">
    <source>
        <dbReference type="ARBA" id="ARBA00001946"/>
    </source>
</evidence>
<dbReference type="EC" id="3.6.1.1" evidence="2"/>
<organism evidence="6 8">
    <name type="scientific">Streptococcus suis</name>
    <dbReference type="NCBI Taxonomy" id="1307"/>
    <lineage>
        <taxon>Bacteria</taxon>
        <taxon>Bacillati</taxon>
        <taxon>Bacillota</taxon>
        <taxon>Bacilli</taxon>
        <taxon>Lactobacillales</taxon>
        <taxon>Streptococcaceae</taxon>
        <taxon>Streptococcus</taxon>
    </lineage>
</organism>
<evidence type="ECO:0000256" key="2">
    <source>
        <dbReference type="ARBA" id="ARBA00012146"/>
    </source>
</evidence>
<name>A0A4V4RWJ4_STRSU</name>
<dbReference type="Gene3D" id="3.90.80.10">
    <property type="entry name" value="Inorganic pyrophosphatase"/>
    <property type="match status" value="1"/>
</dbReference>
<dbReference type="InterPro" id="IPR008162">
    <property type="entry name" value="Pyrophosphatase"/>
</dbReference>
<dbReference type="Proteomes" id="UP000305165">
    <property type="component" value="Unassembled WGS sequence"/>
</dbReference>
<proteinExistence type="predicted"/>
<dbReference type="AlphaFoldDB" id="A0A4V4RWJ4"/>
<dbReference type="OrthoDB" id="5187599at2"/>
<keyword evidence="5" id="KW-0460">Magnesium</keyword>
<dbReference type="EMBL" id="SSXO01000002">
    <property type="protein sequence ID" value="TII00135.1"/>
    <property type="molecule type" value="Genomic_DNA"/>
</dbReference>
<dbReference type="GO" id="GO:0006796">
    <property type="term" value="P:phosphate-containing compound metabolic process"/>
    <property type="evidence" value="ECO:0007669"/>
    <property type="project" value="InterPro"/>
</dbReference>
<dbReference type="GO" id="GO:0004427">
    <property type="term" value="F:inorganic diphosphate phosphatase activity"/>
    <property type="evidence" value="ECO:0007669"/>
    <property type="project" value="UniProtKB-EC"/>
</dbReference>
<reference evidence="6 8" key="1">
    <citation type="submission" date="2019-04" db="EMBL/GenBank/DDBJ databases">
        <title>Genome analysis of Streptococcus suis strain WUSS424.</title>
        <authorList>
            <person name="Chen H."/>
            <person name="Gao X."/>
            <person name="Wu Z."/>
        </authorList>
    </citation>
    <scope>NUCLEOTIDE SEQUENCE [LARGE SCALE GENOMIC DNA]</scope>
    <source>
        <strain evidence="6 8">WUSS424</strain>
    </source>
</reference>
<protein>
    <recommendedName>
        <fullName evidence="2">inorganic diphosphatase</fullName>
        <ecNumber evidence="2">3.6.1.1</ecNumber>
    </recommendedName>
</protein>
<evidence type="ECO:0000313" key="6">
    <source>
        <dbReference type="EMBL" id="TII00135.1"/>
    </source>
</evidence>
<sequence length="108" mass="12414">MTSKIYQAVIDRPLGYQDSWGNVYLLNYGYIPNLIAGDGEEQDVYVLSRAVEQAVTHFEGRLAAVIHRRDDNEDKWVLTGADEVVSLTQITEATHFLEQYFDSWIEMI</sequence>